<name>A0A656HD93_THINJ</name>
<dbReference type="Proteomes" id="UP000005317">
    <property type="component" value="Unassembled WGS sequence"/>
</dbReference>
<dbReference type="RefSeq" id="WP_002707890.1">
    <property type="nucleotide sequence ID" value="NZ_JH651384.1"/>
</dbReference>
<dbReference type="OrthoDB" id="5937513at2"/>
<reference evidence="2" key="1">
    <citation type="journal article" date="2011" name="Stand. Genomic Sci.">
        <title>Genome sequence of the filamentous, gliding Thiothrix nivea neotype strain (JP2(T)).</title>
        <authorList>
            <person name="Lapidus A."/>
            <person name="Nolan M."/>
            <person name="Lucas S."/>
            <person name="Glavina Del Rio T."/>
            <person name="Tice H."/>
            <person name="Cheng J.F."/>
            <person name="Tapia R."/>
            <person name="Han C."/>
            <person name="Goodwin L."/>
            <person name="Pitluck S."/>
            <person name="Liolios K."/>
            <person name="Pagani I."/>
            <person name="Ivanova N."/>
            <person name="Huntemann M."/>
            <person name="Mavromatis K."/>
            <person name="Mikhailova N."/>
            <person name="Pati A."/>
            <person name="Chen A."/>
            <person name="Palaniappan K."/>
            <person name="Land M."/>
            <person name="Brambilla E.M."/>
            <person name="Rohde M."/>
            <person name="Abt B."/>
            <person name="Verbarg S."/>
            <person name="Goker M."/>
            <person name="Bristow J."/>
            <person name="Eisen J.A."/>
            <person name="Markowitz V."/>
            <person name="Hugenholtz P."/>
            <person name="Kyrpides N.C."/>
            <person name="Klenk H.P."/>
            <person name="Woyke T."/>
        </authorList>
    </citation>
    <scope>NUCLEOTIDE SEQUENCE [LARGE SCALE GENOMIC DNA]</scope>
    <source>
        <strain evidence="2">ATCC 35100 / DSM 5205 / JP2</strain>
    </source>
</reference>
<sequence>MNIIKRDILTDALAARFNQELIFKWRFRCHPRILMLVDGLDYRENNGFGLWRFLHGLTVAAGVTNKPVLTLAHRGFHPTASVTVGADTYNVQNNFRFDTANPAVTLANYDQIWIFGIGSGGFALSGAEVGVVSAFMNGGGGVFATGDHASLGRSLCGSLPRIRHMREWRDANSGGVPMGTETDVNRAVMRIDTVVDPGANGLYEFDDQSDGIPQRIYPHYKVTDSDGLAGSAWQASVHPLLMLPGALATRSSSAANVPEGFSKDIDVLPDHPHESVCYEVTAATTLAGAYNISGQNFAEFQPSAANPAQRVGAEIVAYAVAGGRAVLNGVWKPPVKPRMFGVISAYDGRLAQPYPGNNQRPGRIACDSTWHHFVNINLDGTGSGRSGLGSGSGASFTPSAALEKIYAYYRNIALWLQPANRVWCGLFWDLVAVRFTPAIFEELLEVDRMENWRDLVGLGQEAKRIIAQVQGSEALDDQILGLLNADKGLQDTADLLTAGGSVLGRTELVEGAYGALLAEVARMLPADITEEQARKVLAEGLSDNIRGALQERMVKALHQGIDAQATRLKIGLDFAQRIGRTLR</sequence>
<organism evidence="1 2">
    <name type="scientific">Thiothrix nivea (strain ATCC 35100 / DSM 5205 / JP2)</name>
    <dbReference type="NCBI Taxonomy" id="870187"/>
    <lineage>
        <taxon>Bacteria</taxon>
        <taxon>Pseudomonadati</taxon>
        <taxon>Pseudomonadota</taxon>
        <taxon>Gammaproteobacteria</taxon>
        <taxon>Thiotrichales</taxon>
        <taxon>Thiotrichaceae</taxon>
        <taxon>Thiothrix</taxon>
    </lineage>
</organism>
<dbReference type="AlphaFoldDB" id="A0A656HD93"/>
<accession>A0A656HD93</accession>
<keyword evidence="2" id="KW-1185">Reference proteome</keyword>
<evidence type="ECO:0000313" key="1">
    <source>
        <dbReference type="EMBL" id="EIJ33944.1"/>
    </source>
</evidence>
<proteinExistence type="predicted"/>
<evidence type="ECO:0000313" key="2">
    <source>
        <dbReference type="Proteomes" id="UP000005317"/>
    </source>
</evidence>
<protein>
    <submittedName>
        <fullName evidence="1">Uncharacterized protein</fullName>
    </submittedName>
</protein>
<gene>
    <name evidence="1" type="ORF">Thini_1331</name>
</gene>
<dbReference type="EMBL" id="JH651384">
    <property type="protein sequence ID" value="EIJ33944.1"/>
    <property type="molecule type" value="Genomic_DNA"/>
</dbReference>